<proteinExistence type="predicted"/>
<evidence type="ECO:0008006" key="3">
    <source>
        <dbReference type="Google" id="ProtNLM"/>
    </source>
</evidence>
<keyword evidence="2" id="KW-1185">Reference proteome</keyword>
<evidence type="ECO:0000313" key="1">
    <source>
        <dbReference type="EMBL" id="MTH78989.1"/>
    </source>
</evidence>
<dbReference type="Proteomes" id="UP000478183">
    <property type="component" value="Unassembled WGS sequence"/>
</dbReference>
<dbReference type="AlphaFoldDB" id="A0A6L6JE26"/>
<dbReference type="EMBL" id="WMIE01000009">
    <property type="protein sequence ID" value="MTH78989.1"/>
    <property type="molecule type" value="Genomic_DNA"/>
</dbReference>
<evidence type="ECO:0000313" key="2">
    <source>
        <dbReference type="Proteomes" id="UP000478183"/>
    </source>
</evidence>
<accession>A0A6L6JE26</accession>
<sequence>MIHLALARHEILLAGGAPMESSYTGPMTLRALSHLHRLAPMMAYPALASVVNPVKPARPLSGTRTTAES</sequence>
<reference evidence="1 2" key="1">
    <citation type="submission" date="2019-11" db="EMBL/GenBank/DDBJ databases">
        <authorList>
            <person name="Dong K."/>
        </authorList>
    </citation>
    <scope>NUCLEOTIDE SEQUENCE [LARGE SCALE GENOMIC DNA]</scope>
    <source>
        <strain evidence="1 2">NBRC 111993</strain>
    </source>
</reference>
<dbReference type="RefSeq" id="WP_155096341.1">
    <property type="nucleotide sequence ID" value="NZ_WMIE01000009.1"/>
</dbReference>
<protein>
    <recommendedName>
        <fullName evidence="3">Hedgehog/Intein (Hint) domain-containing protein</fullName>
    </recommendedName>
</protein>
<gene>
    <name evidence="1" type="ORF">GL286_14760</name>
</gene>
<name>A0A6L6JE26_9RHOB</name>
<comment type="caution">
    <text evidence="1">The sequence shown here is derived from an EMBL/GenBank/DDBJ whole genome shotgun (WGS) entry which is preliminary data.</text>
</comment>
<organism evidence="1 2">
    <name type="scientific">Paracoccus aestuariivivens</name>
    <dbReference type="NCBI Taxonomy" id="1820333"/>
    <lineage>
        <taxon>Bacteria</taxon>
        <taxon>Pseudomonadati</taxon>
        <taxon>Pseudomonadota</taxon>
        <taxon>Alphaproteobacteria</taxon>
        <taxon>Rhodobacterales</taxon>
        <taxon>Paracoccaceae</taxon>
        <taxon>Paracoccus</taxon>
    </lineage>
</organism>